<proteinExistence type="predicted"/>
<comment type="caution">
    <text evidence="2">The sequence shown here is derived from an EMBL/GenBank/DDBJ whole genome shotgun (WGS) entry which is preliminary data.</text>
</comment>
<name>A0A8H3AY82_9AGAM</name>
<sequence length="571" mass="63441">MHRTRGRGNCATCVFRGSKCDGGRSGRCHCTKTGPECGGYPSTRSFTCGVSNPQEPLSTPVSRVELGGLDFSGQVATDGDAECCYASKISDSQSPTPFKWPSPPISPTPLSFGTAPIGHLDVDSPSTIHSQQLIQPTPIPRQAPASSYQPIDTGHFDEDTNTPLPPNMDVREYMTPGQASLFDALLSLARPRDEMFGGTSVRHSIPLGSFLQTANLKQRVPDPKRSYDVEDIGVKLCGMLALDRNVESNSLPFMLQSYALWMQLFLFEPIRVVFLARENIIRRYSMGPGYRWRMFIISNTILAIAGSTGYTLKDLGELETDIHRGLTMSTASFEDDQAADCTRALLAMRTIYEFTSISFKVVPLFKVVKTMQLAAPIFRRACPDPNDRLVNLPNLLTQYNVDRKYYAILDVILSAVINRPMNFRYDTTMMPAIDLENSTGMQWVYGVPDRLTIILARMNGLLEDFGPNVDHKIINELEADIKGVEAGFLPSADPSLAVGRLFVQECWRQVAYIYLYMGLCGADSHDARVVNAHGRFMEIFMRTKPGRNPDSFLILPLPIESLPAIQMIKSY</sequence>
<dbReference type="Proteomes" id="UP000663846">
    <property type="component" value="Unassembled WGS sequence"/>
</dbReference>
<accession>A0A8H3AY82</accession>
<gene>
    <name evidence="2" type="ORF">RDB_LOCUS133683</name>
</gene>
<protein>
    <recommendedName>
        <fullName evidence="4">Zn(2)-C6 fungal-type domain-containing protein</fullName>
    </recommendedName>
</protein>
<evidence type="ECO:0000313" key="3">
    <source>
        <dbReference type="Proteomes" id="UP000663846"/>
    </source>
</evidence>
<reference evidence="2" key="1">
    <citation type="submission" date="2021-01" db="EMBL/GenBank/DDBJ databases">
        <authorList>
            <person name="Kaushik A."/>
        </authorList>
    </citation>
    <scope>NUCLEOTIDE SEQUENCE</scope>
    <source>
        <strain evidence="2">AG1-1C</strain>
    </source>
</reference>
<evidence type="ECO:0000256" key="1">
    <source>
        <dbReference type="SAM" id="MobiDB-lite"/>
    </source>
</evidence>
<dbReference type="EMBL" id="CAJMWS010000424">
    <property type="protein sequence ID" value="CAE6443278.1"/>
    <property type="molecule type" value="Genomic_DNA"/>
</dbReference>
<dbReference type="AlphaFoldDB" id="A0A8H3AY82"/>
<feature type="region of interest" description="Disordered" evidence="1">
    <location>
        <begin position="138"/>
        <end position="165"/>
    </location>
</feature>
<evidence type="ECO:0008006" key="4">
    <source>
        <dbReference type="Google" id="ProtNLM"/>
    </source>
</evidence>
<organism evidence="2 3">
    <name type="scientific">Rhizoctonia solani</name>
    <dbReference type="NCBI Taxonomy" id="456999"/>
    <lineage>
        <taxon>Eukaryota</taxon>
        <taxon>Fungi</taxon>
        <taxon>Dikarya</taxon>
        <taxon>Basidiomycota</taxon>
        <taxon>Agaricomycotina</taxon>
        <taxon>Agaricomycetes</taxon>
        <taxon>Cantharellales</taxon>
        <taxon>Ceratobasidiaceae</taxon>
        <taxon>Rhizoctonia</taxon>
    </lineage>
</organism>
<evidence type="ECO:0000313" key="2">
    <source>
        <dbReference type="EMBL" id="CAE6443278.1"/>
    </source>
</evidence>